<feature type="domain" description="PPM-type phosphatase" evidence="2">
    <location>
        <begin position="193"/>
        <end position="447"/>
    </location>
</feature>
<evidence type="ECO:0000313" key="3">
    <source>
        <dbReference type="EMBL" id="AYU83474.1"/>
    </source>
</evidence>
<dbReference type="VEuPathDB" id="TriTrypDB:LdBPK_361290.1"/>
<dbReference type="EMBL" id="CP029535">
    <property type="protein sequence ID" value="AYU83474.1"/>
    <property type="molecule type" value="Genomic_DNA"/>
</dbReference>
<name>A0A3S7XAR2_LEIDO</name>
<feature type="region of interest" description="Disordered" evidence="1">
    <location>
        <begin position="182"/>
        <end position="211"/>
    </location>
</feature>
<keyword evidence="4" id="KW-1185">Reference proteome</keyword>
<proteinExistence type="predicted"/>
<dbReference type="FunFam" id="3.60.40.10:FF:000155">
    <property type="entry name" value="Protein phosphatase 2C, putative"/>
    <property type="match status" value="1"/>
</dbReference>
<dbReference type="AlphaFoldDB" id="A0A3S7XAR2"/>
<dbReference type="VEuPathDB" id="TriTrypDB:LdCL_360018000"/>
<dbReference type="Proteomes" id="UP000274082">
    <property type="component" value="Chromosome 36"/>
</dbReference>
<dbReference type="InterPro" id="IPR001932">
    <property type="entry name" value="PPM-type_phosphatase-like_dom"/>
</dbReference>
<reference evidence="3 4" key="1">
    <citation type="journal article" date="2018" name="Sci. Rep.">
        <title>A complete Leishmania donovani reference genome identifies novel genetic variations associated with virulence.</title>
        <authorList>
            <person name="Lypaczewski P."/>
            <person name="Hoshizaki J."/>
            <person name="Zhang W.-W."/>
            <person name="McCall L.-I."/>
            <person name="Torcivia-Rodriguez J."/>
            <person name="Simonyan V."/>
            <person name="Kaur A."/>
            <person name="Dewar K."/>
            <person name="Matlashewski G."/>
        </authorList>
    </citation>
    <scope>NUCLEOTIDE SEQUENCE [LARGE SCALE GENOMIC DNA]</scope>
    <source>
        <strain evidence="3 4">LdCL</strain>
    </source>
</reference>
<accession>A0A3S7XAR2</accession>
<evidence type="ECO:0000256" key="1">
    <source>
        <dbReference type="SAM" id="MobiDB-lite"/>
    </source>
</evidence>
<gene>
    <name evidence="3" type="ORF">LdCL_360018000</name>
</gene>
<dbReference type="InterPro" id="IPR036457">
    <property type="entry name" value="PPM-type-like_dom_sf"/>
</dbReference>
<sequence>MKAFPLQHKMMQRLKLPYIHVGTCEVMNLASSYNMDSFSVFNGKNRGLYQSTAAAAAQRAATTPTDGTAAWSLSQCQEPFLGEMVAGGLLDSYTGREASTFVSSYLAKALSMHTVLPTELRILRKEDPSDPLLAIMMAALARRRGMHTESGSLVTEWELQQYAISADAAFFRACKAGRRPPYLSSAQEKRGRDAGAEDPRPSPLPPEESGCRGVWFSATVTPTWLAEQQRQALTEHKQRLAPSPQRILACAEAADEREVRELLAHTPFCLDVAVGCVGNSRAFGVARNALTGGMQSRLDASRERTVPLSIDHSPLRTSEYRRVVQAGGIVDSTVGDMIDGNPYYNVARSFGHWSMKKDGRRSPVEQKMIALPTVKTWRMLAGDALVLCNHAVFETRHQDDSSMDELAKVVGRGLSLDLPPEAIAASLCDFAVRFGAEHSLQVMVAVAGPAAGTAPCAASGDDSGMSVPEFSEWVDPGPLYLGACQRFPELRRRLQQDCARCEMTLASLIRRRWERVRDLLPTRHSLSLLPYYGKECGALQQIMEEEAIFFEHEILRDVTDVNDPRLDAVFQKLAKRLQPSAPVA</sequence>
<dbReference type="Pfam" id="PF00481">
    <property type="entry name" value="PP2C"/>
    <property type="match status" value="1"/>
</dbReference>
<dbReference type="GO" id="GO:0004722">
    <property type="term" value="F:protein serine/threonine phosphatase activity"/>
    <property type="evidence" value="ECO:0007669"/>
    <property type="project" value="InterPro"/>
</dbReference>
<dbReference type="OrthoDB" id="10264738at2759"/>
<organism evidence="3 4">
    <name type="scientific">Leishmania donovani</name>
    <dbReference type="NCBI Taxonomy" id="5661"/>
    <lineage>
        <taxon>Eukaryota</taxon>
        <taxon>Discoba</taxon>
        <taxon>Euglenozoa</taxon>
        <taxon>Kinetoplastea</taxon>
        <taxon>Metakinetoplastina</taxon>
        <taxon>Trypanosomatida</taxon>
        <taxon>Trypanosomatidae</taxon>
        <taxon>Leishmaniinae</taxon>
        <taxon>Leishmania</taxon>
    </lineage>
</organism>
<dbReference type="Gene3D" id="3.60.40.10">
    <property type="entry name" value="PPM-type phosphatase domain"/>
    <property type="match status" value="1"/>
</dbReference>
<dbReference type="SUPFAM" id="SSF81606">
    <property type="entry name" value="PP2C-like"/>
    <property type="match status" value="1"/>
</dbReference>
<dbReference type="PANTHER" id="PTHR13832">
    <property type="entry name" value="PROTEIN PHOSPHATASE 2C"/>
    <property type="match status" value="1"/>
</dbReference>
<dbReference type="PROSITE" id="PS51746">
    <property type="entry name" value="PPM_2"/>
    <property type="match status" value="1"/>
</dbReference>
<dbReference type="VEuPathDB" id="TriTrypDB:LDHU3_36.1630"/>
<dbReference type="PANTHER" id="PTHR13832:SF847">
    <property type="entry name" value="PHOSPHATASE 2C, PUTATIVE-RELATED"/>
    <property type="match status" value="1"/>
</dbReference>
<evidence type="ECO:0000313" key="4">
    <source>
        <dbReference type="Proteomes" id="UP000274082"/>
    </source>
</evidence>
<protein>
    <submittedName>
        <fullName evidence="3">Protein phosphatase 2C, putative</fullName>
    </submittedName>
</protein>
<dbReference type="InterPro" id="IPR015655">
    <property type="entry name" value="PP2C"/>
</dbReference>
<evidence type="ECO:0000259" key="2">
    <source>
        <dbReference type="PROSITE" id="PS51746"/>
    </source>
</evidence>
<feature type="compositionally biased region" description="Basic and acidic residues" evidence="1">
    <location>
        <begin position="187"/>
        <end position="200"/>
    </location>
</feature>